<dbReference type="eggNOG" id="KOG4003">
    <property type="taxonomic scope" value="Eukaryota"/>
</dbReference>
<dbReference type="Proteomes" id="UP000000591">
    <property type="component" value="Chromosome VI"/>
</dbReference>
<dbReference type="PANTHER" id="PTHR11080">
    <property type="entry name" value="PYRAZINAMIDASE/NICOTINAMIDASE"/>
    <property type="match status" value="1"/>
</dbReference>
<dbReference type="CDD" id="cd01011">
    <property type="entry name" value="nicotinamidase"/>
    <property type="match status" value="1"/>
</dbReference>
<keyword evidence="4" id="KW-0378">Hydrolase</keyword>
<dbReference type="GO" id="GO:0008936">
    <property type="term" value="F:nicotinamidase activity"/>
    <property type="evidence" value="ECO:0007669"/>
    <property type="project" value="UniProtKB-EC"/>
</dbReference>
<dbReference type="GO" id="GO:0019363">
    <property type="term" value="P:pyridine nucleotide biosynthetic process"/>
    <property type="evidence" value="ECO:0007669"/>
    <property type="project" value="UniProtKB-KW"/>
</dbReference>
<keyword evidence="2" id="KW-0662">Pyridine nucleotide biosynthesis</keyword>
<comment type="similarity">
    <text evidence="1">Belongs to the isochorismatase family.</text>
</comment>
<keyword evidence="3" id="KW-0479">Metal-binding</keyword>
<evidence type="ECO:0000256" key="6">
    <source>
        <dbReference type="ARBA" id="ARBA00039017"/>
    </source>
</evidence>
<dbReference type="HOGENOM" id="CLU_068979_13_0_1"/>
<feature type="domain" description="Isochorismatase-like" evidence="8">
    <location>
        <begin position="4"/>
        <end position="198"/>
    </location>
</feature>
<evidence type="ECO:0000256" key="7">
    <source>
        <dbReference type="ARBA" id="ARBA00043224"/>
    </source>
</evidence>
<keyword evidence="10" id="KW-1185">Reference proteome</keyword>
<gene>
    <name evidence="9" type="ORF">AGOS_AFR466C</name>
</gene>
<evidence type="ECO:0000256" key="3">
    <source>
        <dbReference type="ARBA" id="ARBA00022723"/>
    </source>
</evidence>
<dbReference type="PANTHER" id="PTHR11080:SF2">
    <property type="entry name" value="LD05707P"/>
    <property type="match status" value="1"/>
</dbReference>
<dbReference type="KEGG" id="ago:AGOS_AFR466C"/>
<accession>Q752V7</accession>
<dbReference type="InterPro" id="IPR000868">
    <property type="entry name" value="Isochorismatase-like_dom"/>
</dbReference>
<dbReference type="Pfam" id="PF00857">
    <property type="entry name" value="Isochorismatase"/>
    <property type="match status" value="1"/>
</dbReference>
<dbReference type="OrthoDB" id="3341310at2759"/>
<proteinExistence type="inferred from homology"/>
<dbReference type="GO" id="GO:0046872">
    <property type="term" value="F:metal ion binding"/>
    <property type="evidence" value="ECO:0007669"/>
    <property type="project" value="UniProtKB-KW"/>
</dbReference>
<comment type="pathway">
    <text evidence="5">Cofactor biosynthesis; nicotinate biosynthesis; nicotinate from nicotinamide: step 1/1.</text>
</comment>
<dbReference type="OMA" id="DFVDSWP"/>
<evidence type="ECO:0000256" key="2">
    <source>
        <dbReference type="ARBA" id="ARBA00022642"/>
    </source>
</evidence>
<dbReference type="InterPro" id="IPR036380">
    <property type="entry name" value="Isochorismatase-like_sf"/>
</dbReference>
<dbReference type="InterPro" id="IPR052347">
    <property type="entry name" value="Isochorismatase_Nicotinamidase"/>
</dbReference>
<dbReference type="EC" id="3.5.1.19" evidence="6"/>
<evidence type="ECO:0000313" key="9">
    <source>
        <dbReference type="EMBL" id="AAS53837.2"/>
    </source>
</evidence>
<evidence type="ECO:0000256" key="5">
    <source>
        <dbReference type="ARBA" id="ARBA00037900"/>
    </source>
</evidence>
<dbReference type="AlphaFoldDB" id="Q752V7"/>
<dbReference type="RefSeq" id="NP_986013.2">
    <property type="nucleotide sequence ID" value="NM_212149.2"/>
</dbReference>
<name>Q752V7_EREGS</name>
<evidence type="ECO:0000256" key="1">
    <source>
        <dbReference type="ARBA" id="ARBA00006336"/>
    </source>
</evidence>
<dbReference type="GeneID" id="4622290"/>
<dbReference type="EMBL" id="AE016819">
    <property type="protein sequence ID" value="AAS53837.2"/>
    <property type="molecule type" value="Genomic_DNA"/>
</dbReference>
<evidence type="ECO:0000259" key="8">
    <source>
        <dbReference type="Pfam" id="PF00857"/>
    </source>
</evidence>
<dbReference type="SUPFAM" id="SSF52499">
    <property type="entry name" value="Isochorismatase-like hydrolases"/>
    <property type="match status" value="1"/>
</dbReference>
<evidence type="ECO:0000256" key="4">
    <source>
        <dbReference type="ARBA" id="ARBA00022801"/>
    </source>
</evidence>
<organism evidence="9 10">
    <name type="scientific">Eremothecium gossypii (strain ATCC 10895 / CBS 109.51 / FGSC 9923 / NRRL Y-1056)</name>
    <name type="common">Yeast</name>
    <name type="synonym">Ashbya gossypii</name>
    <dbReference type="NCBI Taxonomy" id="284811"/>
    <lineage>
        <taxon>Eukaryota</taxon>
        <taxon>Fungi</taxon>
        <taxon>Dikarya</taxon>
        <taxon>Ascomycota</taxon>
        <taxon>Saccharomycotina</taxon>
        <taxon>Saccharomycetes</taxon>
        <taxon>Saccharomycetales</taxon>
        <taxon>Saccharomycetaceae</taxon>
        <taxon>Eremothecium</taxon>
    </lineage>
</organism>
<reference evidence="10" key="2">
    <citation type="journal article" date="2013" name="G3 (Bethesda)">
        <title>Genomes of Ashbya fungi isolated from insects reveal four mating-type loci, numerous translocations, lack of transposons, and distinct gene duplications.</title>
        <authorList>
            <person name="Dietrich F.S."/>
            <person name="Voegeli S."/>
            <person name="Kuo S."/>
            <person name="Philippsen P."/>
        </authorList>
    </citation>
    <scope>GENOME REANNOTATION</scope>
    <source>
        <strain evidence="10">ATCC 10895 / CBS 109.51 / FGSC 9923 / NRRL Y-1056</strain>
    </source>
</reference>
<protein>
    <recommendedName>
        <fullName evidence="6">nicotinamidase</fullName>
        <ecNumber evidence="6">3.5.1.19</ecNumber>
    </recommendedName>
    <alternativeName>
        <fullName evidence="7">Nicotinamide deamidase</fullName>
    </alternativeName>
</protein>
<dbReference type="InParanoid" id="Q752V7"/>
<sequence length="219" mass="23614">MSKALIVVDVQNDFADARGALAVPGAHEIVQPLAELAQDPRWAYVAMTRDWHPPDHVSFADTHGRPPFSPYMYHPPPGVRAPPQAGTLWPTHCVQGSWGAQLAPQLAACPVRSPHSVVDKGVWPDRECYSAFEDIWADRSSGLDGLLRSHGVKHVYVAGLALDYCVKSTAISAARLGYTTTILLDYTRAIAADAQSMARLSSDLAGHQVALCEGAEPLP</sequence>
<dbReference type="Gene3D" id="3.40.50.850">
    <property type="entry name" value="Isochorismatase-like"/>
    <property type="match status" value="1"/>
</dbReference>
<dbReference type="STRING" id="284811.Q752V7"/>
<reference evidence="9 10" key="1">
    <citation type="journal article" date="2004" name="Science">
        <title>The Ashbya gossypii genome as a tool for mapping the ancient Saccharomyces cerevisiae genome.</title>
        <authorList>
            <person name="Dietrich F.S."/>
            <person name="Voegeli S."/>
            <person name="Brachat S."/>
            <person name="Lerch A."/>
            <person name="Gates K."/>
            <person name="Steiner S."/>
            <person name="Mohr C."/>
            <person name="Pohlmann R."/>
            <person name="Luedi P."/>
            <person name="Choi S."/>
            <person name="Wing R.A."/>
            <person name="Flavier A."/>
            <person name="Gaffney T.D."/>
            <person name="Philippsen P."/>
        </authorList>
    </citation>
    <scope>NUCLEOTIDE SEQUENCE [LARGE SCALE GENOMIC DNA]</scope>
    <source>
        <strain evidence="10">ATCC 10895 / CBS 109.51 / FGSC 9923 / NRRL Y-1056</strain>
    </source>
</reference>
<evidence type="ECO:0000313" key="10">
    <source>
        <dbReference type="Proteomes" id="UP000000591"/>
    </source>
</evidence>
<dbReference type="FunCoup" id="Q752V7">
    <property type="interactions" value="442"/>
</dbReference>